<protein>
    <submittedName>
        <fullName evidence="3">GNAT family N-acetyltransferase</fullName>
    </submittedName>
</protein>
<name>A0A5N8VPF4_9ACTN</name>
<keyword evidence="4" id="KW-1185">Reference proteome</keyword>
<dbReference type="InterPro" id="IPR016181">
    <property type="entry name" value="Acyl_CoA_acyltransferase"/>
</dbReference>
<dbReference type="Gene3D" id="3.40.630.30">
    <property type="match status" value="1"/>
</dbReference>
<dbReference type="EMBL" id="VJZD01000259">
    <property type="protein sequence ID" value="MPY36889.1"/>
    <property type="molecule type" value="Genomic_DNA"/>
</dbReference>
<accession>A0A5N8VPF4</accession>
<dbReference type="InterPro" id="IPR000182">
    <property type="entry name" value="GNAT_dom"/>
</dbReference>
<evidence type="ECO:0000313" key="3">
    <source>
        <dbReference type="EMBL" id="MPY36889.1"/>
    </source>
</evidence>
<sequence>MSTEPVPAAPVPTGPLRAELLRTASLRSARLDLVPLRVEHAGEMADVLSDPALHTFIGGSPATAQALRSRYARLVVGSPDPSVVWCNWVLRRRRDPCLVGTVQATVTGEGLAEIAWVVGTPWQGRGYASEAAAALVAGLRAHSVRTVVAHVHPDHLASAAVAAAAGLSPTDEEQDGEIRWRLSPTPDPDAVGPPHG</sequence>
<dbReference type="GO" id="GO:1990189">
    <property type="term" value="F:protein N-terminal-serine acetyltransferase activity"/>
    <property type="evidence" value="ECO:0007669"/>
    <property type="project" value="TreeGrafter"/>
</dbReference>
<dbReference type="AlphaFoldDB" id="A0A5N8VPF4"/>
<dbReference type="PROSITE" id="PS51186">
    <property type="entry name" value="GNAT"/>
    <property type="match status" value="1"/>
</dbReference>
<evidence type="ECO:0000256" key="1">
    <source>
        <dbReference type="SAM" id="MobiDB-lite"/>
    </source>
</evidence>
<evidence type="ECO:0000313" key="4">
    <source>
        <dbReference type="Proteomes" id="UP000325849"/>
    </source>
</evidence>
<evidence type="ECO:0000259" key="2">
    <source>
        <dbReference type="PROSITE" id="PS51186"/>
    </source>
</evidence>
<dbReference type="InterPro" id="IPR051908">
    <property type="entry name" value="Ribosomal_N-acetyltransferase"/>
</dbReference>
<keyword evidence="3" id="KW-0808">Transferase</keyword>
<comment type="caution">
    <text evidence="3">The sequence shown here is derived from an EMBL/GenBank/DDBJ whole genome shotgun (WGS) entry which is preliminary data.</text>
</comment>
<dbReference type="PANTHER" id="PTHR43441">
    <property type="entry name" value="RIBOSOMAL-PROTEIN-SERINE ACETYLTRANSFERASE"/>
    <property type="match status" value="1"/>
</dbReference>
<dbReference type="Proteomes" id="UP000325849">
    <property type="component" value="Unassembled WGS sequence"/>
</dbReference>
<feature type="domain" description="N-acetyltransferase" evidence="2">
    <location>
        <begin position="31"/>
        <end position="185"/>
    </location>
</feature>
<dbReference type="GO" id="GO:0005737">
    <property type="term" value="C:cytoplasm"/>
    <property type="evidence" value="ECO:0007669"/>
    <property type="project" value="TreeGrafter"/>
</dbReference>
<dbReference type="GO" id="GO:0008999">
    <property type="term" value="F:protein-N-terminal-alanine acetyltransferase activity"/>
    <property type="evidence" value="ECO:0007669"/>
    <property type="project" value="TreeGrafter"/>
</dbReference>
<dbReference type="Pfam" id="PF13302">
    <property type="entry name" value="Acetyltransf_3"/>
    <property type="match status" value="1"/>
</dbReference>
<dbReference type="PANTHER" id="PTHR43441:SF10">
    <property type="entry name" value="ACETYLTRANSFERASE"/>
    <property type="match status" value="1"/>
</dbReference>
<dbReference type="RefSeq" id="WP_162469733.1">
    <property type="nucleotide sequence ID" value="NZ_VJZD01000259.1"/>
</dbReference>
<dbReference type="SUPFAM" id="SSF55729">
    <property type="entry name" value="Acyl-CoA N-acyltransferases (Nat)"/>
    <property type="match status" value="1"/>
</dbReference>
<proteinExistence type="predicted"/>
<feature type="region of interest" description="Disordered" evidence="1">
    <location>
        <begin position="166"/>
        <end position="196"/>
    </location>
</feature>
<gene>
    <name evidence="3" type="ORF">FNH09_38430</name>
</gene>
<reference evidence="3 4" key="1">
    <citation type="submission" date="2019-07" db="EMBL/GenBank/DDBJ databases">
        <title>New species of Amycolatopsis and Streptomyces.</title>
        <authorList>
            <person name="Duangmal K."/>
            <person name="Teo W.F.A."/>
            <person name="Lipun K."/>
        </authorList>
    </citation>
    <scope>NUCLEOTIDE SEQUENCE [LARGE SCALE GENOMIC DNA]</scope>
    <source>
        <strain evidence="3 4">NBRC 109810</strain>
    </source>
</reference>
<organism evidence="3 4">
    <name type="scientific">Streptomyces adustus</name>
    <dbReference type="NCBI Taxonomy" id="1609272"/>
    <lineage>
        <taxon>Bacteria</taxon>
        <taxon>Bacillati</taxon>
        <taxon>Actinomycetota</taxon>
        <taxon>Actinomycetes</taxon>
        <taxon>Kitasatosporales</taxon>
        <taxon>Streptomycetaceae</taxon>
        <taxon>Streptomyces</taxon>
    </lineage>
</organism>